<dbReference type="InterPro" id="IPR050678">
    <property type="entry name" value="DNA_Partitioning_ATPase"/>
</dbReference>
<dbReference type="InterPro" id="IPR027417">
    <property type="entry name" value="P-loop_NTPase"/>
</dbReference>
<dbReference type="SUPFAM" id="SSF52540">
    <property type="entry name" value="P-loop containing nucleoside triphosphate hydrolases"/>
    <property type="match status" value="1"/>
</dbReference>
<organism evidence="2 3">
    <name type="scientific">Rubricella aquisinus</name>
    <dbReference type="NCBI Taxonomy" id="2028108"/>
    <lineage>
        <taxon>Bacteria</taxon>
        <taxon>Pseudomonadati</taxon>
        <taxon>Pseudomonadota</taxon>
        <taxon>Alphaproteobacteria</taxon>
        <taxon>Rhodobacterales</taxon>
        <taxon>Paracoccaceae</taxon>
        <taxon>Rubricella</taxon>
    </lineage>
</organism>
<comment type="caution">
    <text evidence="2">The sequence shown here is derived from an EMBL/GenBank/DDBJ whole genome shotgun (WGS) entry which is preliminary data.</text>
</comment>
<dbReference type="Pfam" id="PF01656">
    <property type="entry name" value="CbiA"/>
    <property type="match status" value="1"/>
</dbReference>
<dbReference type="PIRSF" id="PIRSF009320">
    <property type="entry name" value="Nuc_binding_HP_1000"/>
    <property type="match status" value="1"/>
</dbReference>
<name>A0A840WMW2_9RHOB</name>
<protein>
    <submittedName>
        <fullName evidence="2">Chromosome partitioning protein</fullName>
    </submittedName>
</protein>
<dbReference type="RefSeq" id="WP_184011038.1">
    <property type="nucleotide sequence ID" value="NZ_JACIJS010000005.1"/>
</dbReference>
<evidence type="ECO:0000313" key="3">
    <source>
        <dbReference type="Proteomes" id="UP000553766"/>
    </source>
</evidence>
<gene>
    <name evidence="2" type="ORF">FHS89_001941</name>
</gene>
<reference evidence="2 3" key="1">
    <citation type="submission" date="2020-08" db="EMBL/GenBank/DDBJ databases">
        <title>Genomic Encyclopedia of Type Strains, Phase IV (KMG-IV): sequencing the most valuable type-strain genomes for metagenomic binning, comparative biology and taxonomic classification.</title>
        <authorList>
            <person name="Goeker M."/>
        </authorList>
    </citation>
    <scope>NUCLEOTIDE SEQUENCE [LARGE SCALE GENOMIC DNA]</scope>
    <source>
        <strain evidence="2 3">DSM 103377</strain>
    </source>
</reference>
<dbReference type="Gene3D" id="3.40.50.300">
    <property type="entry name" value="P-loop containing nucleotide triphosphate hydrolases"/>
    <property type="match status" value="1"/>
</dbReference>
<dbReference type="PANTHER" id="PTHR13696:SF96">
    <property type="entry name" value="COBQ_COBB_MIND_PARA NUCLEOTIDE BINDING DOMAIN-CONTAINING PROTEIN"/>
    <property type="match status" value="1"/>
</dbReference>
<evidence type="ECO:0000313" key="2">
    <source>
        <dbReference type="EMBL" id="MBB5515921.1"/>
    </source>
</evidence>
<dbReference type="PANTHER" id="PTHR13696">
    <property type="entry name" value="P-LOOP CONTAINING NUCLEOSIDE TRIPHOSPHATE HYDROLASE"/>
    <property type="match status" value="1"/>
</dbReference>
<dbReference type="EMBL" id="JACIJS010000005">
    <property type="protein sequence ID" value="MBB5515921.1"/>
    <property type="molecule type" value="Genomic_DNA"/>
</dbReference>
<accession>A0A840WMW2</accession>
<proteinExistence type="predicted"/>
<sequence length="204" mass="21863">MSHILTFAQQKGGAGKTTALVQVAQALAAEGKRVGLLDLDPQGSLVAWGNLRGAQDMTVVQSSDWKASSDMRSLKRDHDVVLVDCPGNADILLRATIRDSDLVIAPVQPSVMDVWALTPVMEMAQKEKTPLHAFLNRVPPRGGNVEELAAMIDAPLLETRLGNRVVFSTAFMQGKTAAELQPRSKAAEEAADLAREIAALIITS</sequence>
<dbReference type="CDD" id="cd02042">
    <property type="entry name" value="ParAB_family"/>
    <property type="match status" value="1"/>
</dbReference>
<keyword evidence="3" id="KW-1185">Reference proteome</keyword>
<dbReference type="Proteomes" id="UP000553766">
    <property type="component" value="Unassembled WGS sequence"/>
</dbReference>
<dbReference type="InterPro" id="IPR002586">
    <property type="entry name" value="CobQ/CobB/MinD/ParA_Nub-bd_dom"/>
</dbReference>
<feature type="domain" description="CobQ/CobB/MinD/ParA nucleotide binding" evidence="1">
    <location>
        <begin position="6"/>
        <end position="145"/>
    </location>
</feature>
<evidence type="ECO:0000259" key="1">
    <source>
        <dbReference type="Pfam" id="PF01656"/>
    </source>
</evidence>
<dbReference type="AlphaFoldDB" id="A0A840WMW2"/>